<keyword evidence="8" id="KW-1185">Reference proteome</keyword>
<dbReference type="EC" id="2.7.13.3" evidence="2"/>
<proteinExistence type="predicted"/>
<keyword evidence="3" id="KW-0597">Phosphoprotein</keyword>
<dbReference type="EMBL" id="JAPFPW010000007">
    <property type="protein sequence ID" value="MCW7753880.1"/>
    <property type="molecule type" value="Genomic_DNA"/>
</dbReference>
<dbReference type="Gene3D" id="3.30.450.20">
    <property type="entry name" value="PAS domain"/>
    <property type="match status" value="1"/>
</dbReference>
<dbReference type="InterPro" id="IPR000014">
    <property type="entry name" value="PAS"/>
</dbReference>
<dbReference type="Proteomes" id="UP001209681">
    <property type="component" value="Unassembled WGS sequence"/>
</dbReference>
<dbReference type="NCBIfam" id="TIGR00229">
    <property type="entry name" value="sensory_box"/>
    <property type="match status" value="1"/>
</dbReference>
<dbReference type="InterPro" id="IPR013655">
    <property type="entry name" value="PAS_fold_3"/>
</dbReference>
<evidence type="ECO:0000256" key="4">
    <source>
        <dbReference type="ARBA" id="ARBA00022679"/>
    </source>
</evidence>
<dbReference type="PANTHER" id="PTHR43304">
    <property type="entry name" value="PHYTOCHROME-LIKE PROTEIN CPH1"/>
    <property type="match status" value="1"/>
</dbReference>
<dbReference type="CDD" id="cd00130">
    <property type="entry name" value="PAS"/>
    <property type="match status" value="1"/>
</dbReference>
<evidence type="ECO:0000256" key="3">
    <source>
        <dbReference type="ARBA" id="ARBA00022553"/>
    </source>
</evidence>
<protein>
    <recommendedName>
        <fullName evidence="2">histidine kinase</fullName>
        <ecNumber evidence="2">2.7.13.3</ecNumber>
    </recommendedName>
</protein>
<evidence type="ECO:0000313" key="8">
    <source>
        <dbReference type="Proteomes" id="UP001209681"/>
    </source>
</evidence>
<dbReference type="PROSITE" id="PS50112">
    <property type="entry name" value="PAS"/>
    <property type="match status" value="1"/>
</dbReference>
<organism evidence="7 8">
    <name type="scientific">Desulfobotulus pelophilus</name>
    <dbReference type="NCBI Taxonomy" id="2823377"/>
    <lineage>
        <taxon>Bacteria</taxon>
        <taxon>Pseudomonadati</taxon>
        <taxon>Thermodesulfobacteriota</taxon>
        <taxon>Desulfobacteria</taxon>
        <taxon>Desulfobacterales</taxon>
        <taxon>Desulfobacteraceae</taxon>
        <taxon>Desulfobotulus</taxon>
    </lineage>
</organism>
<comment type="caution">
    <text evidence="7">The sequence shown here is derived from an EMBL/GenBank/DDBJ whole genome shotgun (WGS) entry which is preliminary data.</text>
</comment>
<feature type="domain" description="PAS" evidence="6">
    <location>
        <begin position="38"/>
        <end position="83"/>
    </location>
</feature>
<dbReference type="RefSeq" id="WP_265424749.1">
    <property type="nucleotide sequence ID" value="NZ_JAPFPW010000007.1"/>
</dbReference>
<accession>A0ABT3N8U9</accession>
<name>A0ABT3N8U9_9BACT</name>
<evidence type="ECO:0000256" key="1">
    <source>
        <dbReference type="ARBA" id="ARBA00000085"/>
    </source>
</evidence>
<dbReference type="PANTHER" id="PTHR43304:SF1">
    <property type="entry name" value="PAC DOMAIN-CONTAINING PROTEIN"/>
    <property type="match status" value="1"/>
</dbReference>
<dbReference type="InterPro" id="IPR052162">
    <property type="entry name" value="Sensor_kinase/Photoreceptor"/>
</dbReference>
<dbReference type="SUPFAM" id="SSF55785">
    <property type="entry name" value="PYP-like sensor domain (PAS domain)"/>
    <property type="match status" value="1"/>
</dbReference>
<evidence type="ECO:0000256" key="5">
    <source>
        <dbReference type="ARBA" id="ARBA00022777"/>
    </source>
</evidence>
<reference evidence="7 8" key="1">
    <citation type="submission" date="2022-11" db="EMBL/GenBank/DDBJ databases">
        <title>Desulfobotulus tamanensis H1 sp. nov. - anaerobic, alkaliphilic, sulphate reducing bacterium isolated from terrestrial mud volcano.</title>
        <authorList>
            <person name="Frolova A."/>
            <person name="Merkel A.Y."/>
            <person name="Slobodkin A.I."/>
        </authorList>
    </citation>
    <scope>NUCLEOTIDE SEQUENCE [LARGE SCALE GENOMIC DNA]</scope>
    <source>
        <strain evidence="7 8">H1</strain>
    </source>
</reference>
<keyword evidence="5" id="KW-0418">Kinase</keyword>
<evidence type="ECO:0000313" key="7">
    <source>
        <dbReference type="EMBL" id="MCW7753880.1"/>
    </source>
</evidence>
<gene>
    <name evidence="7" type="ORF">OOT00_07775</name>
</gene>
<evidence type="ECO:0000256" key="2">
    <source>
        <dbReference type="ARBA" id="ARBA00012438"/>
    </source>
</evidence>
<dbReference type="InterPro" id="IPR035965">
    <property type="entry name" value="PAS-like_dom_sf"/>
</dbReference>
<sequence>MDKTVFLDGLRIFMEKELMDSRFAWWEWDTVCNRVTCNDLKVTMLGYDPAEFENVGYQSFTELLHPDDHGRTMQAMRDYLEGRAAIYQIDYRIRRKDGGYTWYMDRGCAVTRDETGRPVRMRGLVVNLGAELEQKARSREFVRQVRSSLPSPESGVEHIVTLCSVCQRFRLEDLWVTVPDGLGRAFPDRVSHGICPDCVRTLYPEFADSA</sequence>
<evidence type="ECO:0000259" key="6">
    <source>
        <dbReference type="PROSITE" id="PS50112"/>
    </source>
</evidence>
<dbReference type="Pfam" id="PF08447">
    <property type="entry name" value="PAS_3"/>
    <property type="match status" value="1"/>
</dbReference>
<comment type="catalytic activity">
    <reaction evidence="1">
        <text>ATP + protein L-histidine = ADP + protein N-phospho-L-histidine.</text>
        <dbReference type="EC" id="2.7.13.3"/>
    </reaction>
</comment>
<keyword evidence="4" id="KW-0808">Transferase</keyword>